<dbReference type="RefSeq" id="WP_307477344.1">
    <property type="nucleotide sequence ID" value="NZ_JAUSUB010000019.1"/>
</dbReference>
<dbReference type="CDD" id="cd00077">
    <property type="entry name" value="HDc"/>
    <property type="match status" value="1"/>
</dbReference>
<dbReference type="PANTHER" id="PTHR33594:SF1">
    <property type="entry name" value="HD_PDEASE DOMAIN-CONTAINING PROTEIN"/>
    <property type="match status" value="1"/>
</dbReference>
<dbReference type="InterPro" id="IPR006674">
    <property type="entry name" value="HD_domain"/>
</dbReference>
<dbReference type="Gene3D" id="1.10.472.50">
    <property type="entry name" value="HD-domain/PDEase-like"/>
    <property type="match status" value="1"/>
</dbReference>
<dbReference type="Pfam" id="PF01966">
    <property type="entry name" value="HD"/>
    <property type="match status" value="1"/>
</dbReference>
<accession>A0ABU0ANQ0</accession>
<dbReference type="Proteomes" id="UP001238088">
    <property type="component" value="Unassembled WGS sequence"/>
</dbReference>
<evidence type="ECO:0000259" key="1">
    <source>
        <dbReference type="SMART" id="SM00471"/>
    </source>
</evidence>
<protein>
    <recommendedName>
        <fullName evidence="1">HD/PDEase domain-containing protein</fullName>
    </recommendedName>
</protein>
<proteinExistence type="predicted"/>
<dbReference type="PANTHER" id="PTHR33594">
    <property type="entry name" value="SUPERFAMILY HYDROLASE, PUTATIVE (AFU_ORTHOLOGUE AFUA_1G03035)-RELATED"/>
    <property type="match status" value="1"/>
</dbReference>
<dbReference type="EMBL" id="JAUSUB010000019">
    <property type="protein sequence ID" value="MDQ0272028.1"/>
    <property type="molecule type" value="Genomic_DNA"/>
</dbReference>
<dbReference type="SUPFAM" id="SSF109604">
    <property type="entry name" value="HD-domain/PDEase-like"/>
    <property type="match status" value="1"/>
</dbReference>
<evidence type="ECO:0000313" key="3">
    <source>
        <dbReference type="Proteomes" id="UP001238088"/>
    </source>
</evidence>
<dbReference type="SMART" id="SM00471">
    <property type="entry name" value="HDc"/>
    <property type="match status" value="1"/>
</dbReference>
<comment type="caution">
    <text evidence="2">The sequence shown here is derived from an EMBL/GenBank/DDBJ whole genome shotgun (WGS) entry which is preliminary data.</text>
</comment>
<gene>
    <name evidence="2" type="ORF">J2S17_003920</name>
</gene>
<dbReference type="Gene3D" id="1.20.58.1910">
    <property type="match status" value="1"/>
</dbReference>
<name>A0ABU0ANQ0_9BACI</name>
<sequence>MNEKALIHTTEMFVKKALESDSTGHDWYHIRRVRNQALYICEKEKIGNKFIIEMAALLHDIPDDKLNSSKEEGEQRLNHFLGSLELAEGLSREIIAVIASVSYKGGGQVHDLSDEAKVVQDADRLDAIGAMGIARTFAYGGAKGQPMYDPSLAVRERMTEKEYRDGKSSSINHFYEKLLKLKDLLNTNTAREIAESRNRIMEEFLAEFYKEWKGQL</sequence>
<reference evidence="2 3" key="1">
    <citation type="submission" date="2023-07" db="EMBL/GenBank/DDBJ databases">
        <title>Genomic Encyclopedia of Type Strains, Phase IV (KMG-IV): sequencing the most valuable type-strain genomes for metagenomic binning, comparative biology and taxonomic classification.</title>
        <authorList>
            <person name="Goeker M."/>
        </authorList>
    </citation>
    <scope>NUCLEOTIDE SEQUENCE [LARGE SCALE GENOMIC DNA]</scope>
    <source>
        <strain evidence="2 3">DSM 23494</strain>
    </source>
</reference>
<dbReference type="InterPro" id="IPR003607">
    <property type="entry name" value="HD/PDEase_dom"/>
</dbReference>
<keyword evidence="3" id="KW-1185">Reference proteome</keyword>
<organism evidence="2 3">
    <name type="scientific">Cytobacillus purgationiresistens</name>
    <dbReference type="NCBI Taxonomy" id="863449"/>
    <lineage>
        <taxon>Bacteria</taxon>
        <taxon>Bacillati</taxon>
        <taxon>Bacillota</taxon>
        <taxon>Bacilli</taxon>
        <taxon>Bacillales</taxon>
        <taxon>Bacillaceae</taxon>
        <taxon>Cytobacillus</taxon>
    </lineage>
</organism>
<evidence type="ECO:0000313" key="2">
    <source>
        <dbReference type="EMBL" id="MDQ0272028.1"/>
    </source>
</evidence>
<feature type="domain" description="HD/PDEase" evidence="1">
    <location>
        <begin position="22"/>
        <end position="137"/>
    </location>
</feature>